<evidence type="ECO:0000256" key="3">
    <source>
        <dbReference type="SAM" id="Phobius"/>
    </source>
</evidence>
<feature type="transmembrane region" description="Helical" evidence="3">
    <location>
        <begin position="51"/>
        <end position="73"/>
    </location>
</feature>
<keyword evidence="2" id="KW-1003">Cell membrane</keyword>
<protein>
    <recommendedName>
        <fullName evidence="2">Biotin transporter</fullName>
    </recommendedName>
</protein>
<comment type="similarity">
    <text evidence="1 2">Belongs to the BioY family.</text>
</comment>
<keyword evidence="2" id="KW-0813">Transport</keyword>
<dbReference type="PANTHER" id="PTHR34295:SF1">
    <property type="entry name" value="BIOTIN TRANSPORTER BIOY"/>
    <property type="match status" value="1"/>
</dbReference>
<feature type="transmembrane region" description="Helical" evidence="3">
    <location>
        <begin position="80"/>
        <end position="100"/>
    </location>
</feature>
<dbReference type="EMBL" id="LRPN01000162">
    <property type="protein sequence ID" value="KWZ77834.1"/>
    <property type="molecule type" value="Genomic_DNA"/>
</dbReference>
<dbReference type="InterPro" id="IPR003784">
    <property type="entry name" value="BioY"/>
</dbReference>
<reference evidence="5" key="1">
    <citation type="submission" date="2016-01" db="EMBL/GenBank/DDBJ databases">
        <authorList>
            <person name="Mitreva M."/>
            <person name="Pepin K.H."/>
            <person name="Mihindukulasuriya K.A."/>
            <person name="Fulton R."/>
            <person name="Fronick C."/>
            <person name="O'Laughlin M."/>
            <person name="Miner T."/>
            <person name="Herter B."/>
            <person name="Rosa B.A."/>
            <person name="Cordes M."/>
            <person name="Tomlinson C."/>
            <person name="Wollam A."/>
            <person name="Palsikar V.B."/>
            <person name="Mardis E.R."/>
            <person name="Wilson R.K."/>
        </authorList>
    </citation>
    <scope>NUCLEOTIDE SEQUENCE [LARGE SCALE GENOMIC DNA]</scope>
    <source>
        <strain evidence="5">GED7749B</strain>
    </source>
</reference>
<feature type="transmembrane region" description="Helical" evidence="3">
    <location>
        <begin position="106"/>
        <end position="125"/>
    </location>
</feature>
<sequence>MPRFFNLLIDKGKKGSEKMAAKKFRAIDLCYAGMFAALMAIGANITSIAPFLVIGGVPITLQTFFAVLAGLVLGSRLGAISMVAYMLIGLLGAPVFAQFSGGFQTVLSPTFGFILSFIPAAWATGKIVEKRQNLTTYFIAAIIGLILNYLIGTNWMYAAYKIWAQAPQAFSYKIAWVWMAVPLPKDIVLSLVAGWLAHRIKAVSPLIALKR</sequence>
<keyword evidence="2 3" id="KW-0472">Membrane</keyword>
<evidence type="ECO:0000256" key="2">
    <source>
        <dbReference type="PIRNR" id="PIRNR016661"/>
    </source>
</evidence>
<feature type="transmembrane region" description="Helical" evidence="3">
    <location>
        <begin position="26"/>
        <end position="45"/>
    </location>
</feature>
<accession>A0A133KEE4</accession>
<dbReference type="Proteomes" id="UP000070376">
    <property type="component" value="Unassembled WGS sequence"/>
</dbReference>
<dbReference type="GO" id="GO:0015225">
    <property type="term" value="F:biotin transmembrane transporter activity"/>
    <property type="evidence" value="ECO:0007669"/>
    <property type="project" value="UniProtKB-UniRule"/>
</dbReference>
<comment type="caution">
    <text evidence="4">The sequence shown here is derived from an EMBL/GenBank/DDBJ whole genome shotgun (WGS) entry which is preliminary data.</text>
</comment>
<proteinExistence type="inferred from homology"/>
<dbReference type="Gene3D" id="1.10.1760.20">
    <property type="match status" value="1"/>
</dbReference>
<keyword evidence="3" id="KW-0812">Transmembrane</keyword>
<feature type="transmembrane region" description="Helical" evidence="3">
    <location>
        <begin position="137"/>
        <end position="157"/>
    </location>
</feature>
<evidence type="ECO:0000313" key="4">
    <source>
        <dbReference type="EMBL" id="KWZ77834.1"/>
    </source>
</evidence>
<dbReference type="PIRSF" id="PIRSF016661">
    <property type="entry name" value="BioY"/>
    <property type="match status" value="1"/>
</dbReference>
<dbReference type="GO" id="GO:0005886">
    <property type="term" value="C:plasma membrane"/>
    <property type="evidence" value="ECO:0007669"/>
    <property type="project" value="UniProtKB-SubCell"/>
</dbReference>
<dbReference type="PATRIC" id="fig|1398.22.peg.3190"/>
<feature type="transmembrane region" description="Helical" evidence="3">
    <location>
        <begin position="177"/>
        <end position="197"/>
    </location>
</feature>
<name>A0A133KEE4_HEYCO</name>
<keyword evidence="3" id="KW-1133">Transmembrane helix</keyword>
<comment type="subcellular location">
    <subcellularLocation>
        <location evidence="2">Cell membrane</location>
        <topology evidence="2">Multi-pass membrane protein</topology>
    </subcellularLocation>
</comment>
<gene>
    <name evidence="4" type="ORF">HMPREF3213_03186</name>
</gene>
<dbReference type="Pfam" id="PF02632">
    <property type="entry name" value="BioY"/>
    <property type="match status" value="1"/>
</dbReference>
<evidence type="ECO:0000313" key="5">
    <source>
        <dbReference type="Proteomes" id="UP000070376"/>
    </source>
</evidence>
<dbReference type="AlphaFoldDB" id="A0A133KEE4"/>
<evidence type="ECO:0000256" key="1">
    <source>
        <dbReference type="ARBA" id="ARBA00010692"/>
    </source>
</evidence>
<organism evidence="4 5">
    <name type="scientific">Heyndrickxia coagulans</name>
    <name type="common">Weizmannia coagulans</name>
    <dbReference type="NCBI Taxonomy" id="1398"/>
    <lineage>
        <taxon>Bacteria</taxon>
        <taxon>Bacillati</taxon>
        <taxon>Bacillota</taxon>
        <taxon>Bacilli</taxon>
        <taxon>Bacillales</taxon>
        <taxon>Bacillaceae</taxon>
        <taxon>Heyndrickxia</taxon>
    </lineage>
</organism>
<dbReference type="PANTHER" id="PTHR34295">
    <property type="entry name" value="BIOTIN TRANSPORTER BIOY"/>
    <property type="match status" value="1"/>
</dbReference>